<feature type="transmembrane region" description="Helical" evidence="2">
    <location>
        <begin position="6"/>
        <end position="25"/>
    </location>
</feature>
<accession>A0AAP5BMH6</accession>
<protein>
    <submittedName>
        <fullName evidence="4">Uncharacterized protein</fullName>
    </submittedName>
</protein>
<evidence type="ECO:0000313" key="3">
    <source>
        <dbReference type="EMBL" id="MCX4150774.1"/>
    </source>
</evidence>
<dbReference type="EMBL" id="JAMXWF010000045">
    <property type="protein sequence ID" value="MDQ6412589.1"/>
    <property type="molecule type" value="Genomic_DNA"/>
</dbReference>
<dbReference type="Proteomes" id="UP001242288">
    <property type="component" value="Unassembled WGS sequence"/>
</dbReference>
<name>A0AAP5BMH6_9BURK</name>
<evidence type="ECO:0000313" key="5">
    <source>
        <dbReference type="Proteomes" id="UP001209412"/>
    </source>
</evidence>
<gene>
    <name evidence="4" type="ORF">NIE36_36275</name>
    <name evidence="3" type="ORF">OSB80_36360</name>
</gene>
<evidence type="ECO:0000313" key="4">
    <source>
        <dbReference type="EMBL" id="MDQ6412589.1"/>
    </source>
</evidence>
<dbReference type="EMBL" id="JAPKHW010000045">
    <property type="protein sequence ID" value="MCX4150774.1"/>
    <property type="molecule type" value="Genomic_DNA"/>
</dbReference>
<dbReference type="RefSeq" id="WP_266261278.1">
    <property type="nucleotide sequence ID" value="NZ_JAMXWF010000045.1"/>
</dbReference>
<sequence length="292" mass="32020">MIAGSIALMVGLLTFFGVVLSLRAATKRMKTELEHSSLRALREREHSRDEASRDRQHSAEEAHVERIATMRRTVYLDAVADLVHTQTYLGGLAKVDITKVNVGEGLERFLVAVAKVAVVADQSASLKARSLASLFTVTLLKGLGILMPLIKLKGEVAFHDEQYAATQTEIKRVLAAMVHQNETRQQDLAAFAALQRSFEQQQALAATHSGKSVEAKLKLSDGEMQYGVALMTDMKAAAIQLDELACAIRLELGLETNPEAFKQQTAELHKQMDAAIQELQTRAAAMREQAAQ</sequence>
<evidence type="ECO:0000256" key="1">
    <source>
        <dbReference type="SAM" id="MobiDB-lite"/>
    </source>
</evidence>
<feature type="transmembrane region" description="Helical" evidence="2">
    <location>
        <begin position="131"/>
        <end position="150"/>
    </location>
</feature>
<evidence type="ECO:0000313" key="6">
    <source>
        <dbReference type="Proteomes" id="UP001242288"/>
    </source>
</evidence>
<dbReference type="Proteomes" id="UP001209412">
    <property type="component" value="Unassembled WGS sequence"/>
</dbReference>
<keyword evidence="2" id="KW-1133">Transmembrane helix</keyword>
<dbReference type="AlphaFoldDB" id="A0AAP5BMH6"/>
<comment type="caution">
    <text evidence="4">The sequence shown here is derived from an EMBL/GenBank/DDBJ whole genome shotgun (WGS) entry which is preliminary data.</text>
</comment>
<organism evidence="4 6">
    <name type="scientific">Paraburkholderia madseniana</name>
    <dbReference type="NCBI Taxonomy" id="2599607"/>
    <lineage>
        <taxon>Bacteria</taxon>
        <taxon>Pseudomonadati</taxon>
        <taxon>Pseudomonadota</taxon>
        <taxon>Betaproteobacteria</taxon>
        <taxon>Burkholderiales</taxon>
        <taxon>Burkholderiaceae</taxon>
        <taxon>Paraburkholderia</taxon>
    </lineage>
</organism>
<keyword evidence="2" id="KW-0812">Transmembrane</keyword>
<reference evidence="4" key="1">
    <citation type="submission" date="2022-06" db="EMBL/GenBank/DDBJ databases">
        <title>PHB producers.</title>
        <authorList>
            <person name="Besaury L."/>
        </authorList>
    </citation>
    <scope>NUCLEOTIDE SEQUENCE</scope>
    <source>
        <strain evidence="4 5">SEWS6</strain>
    </source>
</reference>
<feature type="region of interest" description="Disordered" evidence="1">
    <location>
        <begin position="35"/>
        <end position="62"/>
    </location>
</feature>
<evidence type="ECO:0000256" key="2">
    <source>
        <dbReference type="SAM" id="Phobius"/>
    </source>
</evidence>
<proteinExistence type="predicted"/>
<keyword evidence="2" id="KW-0472">Membrane</keyword>
<keyword evidence="5" id="KW-1185">Reference proteome</keyword>